<dbReference type="EMBL" id="SLUN01000014">
    <property type="protein sequence ID" value="TCL67360.1"/>
    <property type="molecule type" value="Genomic_DNA"/>
</dbReference>
<proteinExistence type="inferred from homology"/>
<protein>
    <submittedName>
        <fullName evidence="4">Hydrogenase maturation carbamoyl dehydratase HypE</fullName>
    </submittedName>
</protein>
<dbReference type="InterPro" id="IPR011854">
    <property type="entry name" value="HypE"/>
</dbReference>
<dbReference type="SUPFAM" id="SSF56042">
    <property type="entry name" value="PurM C-terminal domain-like"/>
    <property type="match status" value="1"/>
</dbReference>
<dbReference type="PIRSF" id="PIRSF005644">
    <property type="entry name" value="Hdrgns_mtr_HypE"/>
    <property type="match status" value="1"/>
</dbReference>
<name>A0A4R1RN80_HYDET</name>
<dbReference type="OrthoDB" id="9801934at2"/>
<evidence type="ECO:0000259" key="3">
    <source>
        <dbReference type="Pfam" id="PF02769"/>
    </source>
</evidence>
<reference evidence="4 5" key="1">
    <citation type="submission" date="2019-03" db="EMBL/GenBank/DDBJ databases">
        <title>Genomic Encyclopedia of Type Strains, Phase IV (KMG-IV): sequencing the most valuable type-strain genomes for metagenomic binning, comparative biology and taxonomic classification.</title>
        <authorList>
            <person name="Goeker M."/>
        </authorList>
    </citation>
    <scope>NUCLEOTIDE SEQUENCE [LARGE SCALE GENOMIC DNA]</scope>
    <source>
        <strain evidence="4 5">LX-B</strain>
    </source>
</reference>
<evidence type="ECO:0000313" key="4">
    <source>
        <dbReference type="EMBL" id="TCL67360.1"/>
    </source>
</evidence>
<dbReference type="GO" id="GO:0051604">
    <property type="term" value="P:protein maturation"/>
    <property type="evidence" value="ECO:0007669"/>
    <property type="project" value="TreeGrafter"/>
</dbReference>
<dbReference type="Pfam" id="PF02769">
    <property type="entry name" value="AIRS_C"/>
    <property type="match status" value="1"/>
</dbReference>
<dbReference type="InterPro" id="IPR010918">
    <property type="entry name" value="PurM-like_C_dom"/>
</dbReference>
<evidence type="ECO:0000256" key="1">
    <source>
        <dbReference type="ARBA" id="ARBA00006243"/>
    </source>
</evidence>
<dbReference type="Pfam" id="PF00586">
    <property type="entry name" value="AIRS"/>
    <property type="match status" value="1"/>
</dbReference>
<evidence type="ECO:0000313" key="5">
    <source>
        <dbReference type="Proteomes" id="UP000295008"/>
    </source>
</evidence>
<dbReference type="InterPro" id="IPR036921">
    <property type="entry name" value="PurM-like_N_sf"/>
</dbReference>
<dbReference type="PANTHER" id="PTHR30303:SF0">
    <property type="entry name" value="CARBAMOYL DEHYDRATASE HYPE"/>
    <property type="match status" value="1"/>
</dbReference>
<dbReference type="NCBIfam" id="TIGR02124">
    <property type="entry name" value="hypE"/>
    <property type="match status" value="1"/>
</dbReference>
<dbReference type="InterPro" id="IPR016188">
    <property type="entry name" value="PurM-like_N"/>
</dbReference>
<comment type="caution">
    <text evidence="4">The sequence shown here is derived from an EMBL/GenBank/DDBJ whole genome shotgun (WGS) entry which is preliminary data.</text>
</comment>
<sequence length="336" mass="34594">MNGKIRLAEGGGGEATASLIRELFWSRFRHPQLLRGNDAAVLEHAGGRLALTTDAFVVTPWRFPGGDIGRLAIAGTVNDLTMMGAAALGLTAAFIIEEGFDKSDLEQIAASMAAAAAEAGVDLVAGDTKVVRKGEADGIFITTTGVGTIAPGVRLGGELARPGDRVLVTGTLGDHGAAILLAREELGLSGALQSDVAPLNRLLLPLVGEYPGAIRVLRDPTRGGLATTLNEIARQSGVAIRLREAAIPVRPEVRGLTELLGLDPLYLANEGKALLVVAPEAADAILAALRRQPRGSRAAEVGEVLAGNAGLVSLVTASGGERIIPLGSGEQLPRIC</sequence>
<dbReference type="Gene3D" id="3.90.650.10">
    <property type="entry name" value="PurM-like C-terminal domain"/>
    <property type="match status" value="1"/>
</dbReference>
<keyword evidence="5" id="KW-1185">Reference proteome</keyword>
<comment type="similarity">
    <text evidence="1">Belongs to the HypE family.</text>
</comment>
<gene>
    <name evidence="4" type="ORF">EDC14_101449</name>
</gene>
<dbReference type="InterPro" id="IPR036676">
    <property type="entry name" value="PurM-like_C_sf"/>
</dbReference>
<accession>A0A4R1RN80</accession>
<dbReference type="PANTHER" id="PTHR30303">
    <property type="entry name" value="HYDROGENASE ISOENZYMES FORMATION PROTEIN HYPE"/>
    <property type="match status" value="1"/>
</dbReference>
<dbReference type="AlphaFoldDB" id="A0A4R1RN80"/>
<dbReference type="Proteomes" id="UP000295008">
    <property type="component" value="Unassembled WGS sequence"/>
</dbReference>
<dbReference type="CDD" id="cd02197">
    <property type="entry name" value="HypE"/>
    <property type="match status" value="1"/>
</dbReference>
<feature type="domain" description="PurM-like C-terminal" evidence="3">
    <location>
        <begin position="161"/>
        <end position="308"/>
    </location>
</feature>
<dbReference type="RefSeq" id="WP_132014620.1">
    <property type="nucleotide sequence ID" value="NZ_SLUN01000014.1"/>
</dbReference>
<organism evidence="4 5">
    <name type="scientific">Hydrogenispora ethanolica</name>
    <dbReference type="NCBI Taxonomy" id="1082276"/>
    <lineage>
        <taxon>Bacteria</taxon>
        <taxon>Bacillati</taxon>
        <taxon>Bacillota</taxon>
        <taxon>Hydrogenispora</taxon>
    </lineage>
</organism>
<evidence type="ECO:0000259" key="2">
    <source>
        <dbReference type="Pfam" id="PF00586"/>
    </source>
</evidence>
<dbReference type="Gene3D" id="3.30.1330.10">
    <property type="entry name" value="PurM-like, N-terminal domain"/>
    <property type="match status" value="1"/>
</dbReference>
<dbReference type="SUPFAM" id="SSF55326">
    <property type="entry name" value="PurM N-terminal domain-like"/>
    <property type="match status" value="1"/>
</dbReference>
<feature type="domain" description="PurM-like N-terminal" evidence="2">
    <location>
        <begin position="36"/>
        <end position="149"/>
    </location>
</feature>